<evidence type="ECO:0000313" key="3">
    <source>
        <dbReference type="Proteomes" id="UP000288843"/>
    </source>
</evidence>
<gene>
    <name evidence="2" type="ORF">DN603_09465</name>
</gene>
<sequence>MSIHRKDEKHGHYSVQISPSSSRVPWYGVAVLEPTQNGFLLDVLLEREVRTYATHLDLTFAPLQCHRTTKPHPPPPFGVGLTY</sequence>
<dbReference type="Proteomes" id="UP000288843">
    <property type="component" value="Unassembled WGS sequence"/>
</dbReference>
<name>A0A443VP74_RAOPL</name>
<protein>
    <submittedName>
        <fullName evidence="2">Uncharacterized protein</fullName>
    </submittedName>
</protein>
<organism evidence="2 3">
    <name type="scientific">Raoultella planticola</name>
    <name type="common">Klebsiella planticola</name>
    <dbReference type="NCBI Taxonomy" id="575"/>
    <lineage>
        <taxon>Bacteria</taxon>
        <taxon>Pseudomonadati</taxon>
        <taxon>Pseudomonadota</taxon>
        <taxon>Gammaproteobacteria</taxon>
        <taxon>Enterobacterales</taxon>
        <taxon>Enterobacteriaceae</taxon>
        <taxon>Klebsiella/Raoultella group</taxon>
        <taxon>Raoultella</taxon>
    </lineage>
</organism>
<accession>A0A443VP74</accession>
<dbReference type="AlphaFoldDB" id="A0A443VP74"/>
<evidence type="ECO:0000313" key="2">
    <source>
        <dbReference type="EMBL" id="RWT23319.1"/>
    </source>
</evidence>
<comment type="caution">
    <text evidence="2">The sequence shown here is derived from an EMBL/GenBank/DDBJ whole genome shotgun (WGS) entry which is preliminary data.</text>
</comment>
<reference evidence="2 3" key="1">
    <citation type="submission" date="2018-06" db="EMBL/GenBank/DDBJ databases">
        <title>Carbapenemase-producing Enterobacteriaceae present in wastewater treatment plant effluent and nearby surface waters in the US.</title>
        <authorList>
            <person name="Mathys D.A."/>
            <person name="Mollenkopf D.F."/>
            <person name="Feicht S.M."/>
            <person name="Adams R.J."/>
            <person name="Albers A.L."/>
            <person name="Stuever D.M."/>
            <person name="Daniels J.B."/>
            <person name="Wittum T.E."/>
        </authorList>
    </citation>
    <scope>NUCLEOTIDE SEQUENCE [LARGE SCALE GENOMIC DNA]</scope>
    <source>
        <strain evidence="2 3">GEO_47_Down_B</strain>
    </source>
</reference>
<feature type="region of interest" description="Disordered" evidence="1">
    <location>
        <begin position="1"/>
        <end position="20"/>
    </location>
</feature>
<dbReference type="EMBL" id="QKOX01000008">
    <property type="protein sequence ID" value="RWT23319.1"/>
    <property type="molecule type" value="Genomic_DNA"/>
</dbReference>
<proteinExistence type="predicted"/>
<feature type="compositionally biased region" description="Basic and acidic residues" evidence="1">
    <location>
        <begin position="1"/>
        <end position="11"/>
    </location>
</feature>
<evidence type="ECO:0000256" key="1">
    <source>
        <dbReference type="SAM" id="MobiDB-lite"/>
    </source>
</evidence>